<proteinExistence type="predicted"/>
<accession>A0AAC9KCL2</accession>
<keyword evidence="1" id="KW-1133">Transmembrane helix</keyword>
<dbReference type="AlphaFoldDB" id="A0AAC9KCL2"/>
<organism evidence="2 3">
    <name type="scientific">Granulibacter bethesdensis</name>
    <dbReference type="NCBI Taxonomy" id="364410"/>
    <lineage>
        <taxon>Bacteria</taxon>
        <taxon>Pseudomonadati</taxon>
        <taxon>Pseudomonadota</taxon>
        <taxon>Alphaproteobacteria</taxon>
        <taxon>Acetobacterales</taxon>
        <taxon>Acetobacteraceae</taxon>
        <taxon>Granulibacter</taxon>
    </lineage>
</organism>
<gene>
    <name evidence="2" type="ORF">GbCGDNIH9_8725</name>
</gene>
<evidence type="ECO:0000313" key="2">
    <source>
        <dbReference type="EMBL" id="APH54838.1"/>
    </source>
</evidence>
<evidence type="ECO:0000313" key="3">
    <source>
        <dbReference type="Proteomes" id="UP000182373"/>
    </source>
</evidence>
<keyword evidence="1" id="KW-0812">Transmembrane</keyword>
<name>A0AAC9KCL2_9PROT</name>
<sequence>MAFTQVVVLVALLTPNNMARPAQRVSSFWSIKQWLIKQQFSLFYVVPMDARHWMGRIILLIQSLTGLCVMLIMTVIQSFNFWM</sequence>
<keyword evidence="1" id="KW-0472">Membrane</keyword>
<dbReference type="EMBL" id="CP018191">
    <property type="protein sequence ID" value="APH54838.1"/>
    <property type="molecule type" value="Genomic_DNA"/>
</dbReference>
<feature type="transmembrane region" description="Helical" evidence="1">
    <location>
        <begin position="53"/>
        <end position="76"/>
    </location>
</feature>
<dbReference type="Proteomes" id="UP000182373">
    <property type="component" value="Chromosome"/>
</dbReference>
<evidence type="ECO:0000256" key="1">
    <source>
        <dbReference type="SAM" id="Phobius"/>
    </source>
</evidence>
<reference evidence="3" key="1">
    <citation type="submission" date="2016-11" db="EMBL/GenBank/DDBJ databases">
        <title>Comparative genomic and phenotypic analysis of Granulibacter bethesdensis clinical isolates from patients with chronic granulomatous disease.</title>
        <authorList>
            <person name="Zarember K.A."/>
            <person name="Porcella S.F."/>
            <person name="Chu J."/>
            <person name="Ding L."/>
            <person name="Dahlstrom E."/>
            <person name="Barbian K."/>
            <person name="Martens C."/>
            <person name="Sykora L."/>
            <person name="Kramer S."/>
            <person name="Pettinato A.M."/>
            <person name="Hong H."/>
            <person name="Wald G."/>
            <person name="Berg L.J."/>
            <person name="Rogge L.S."/>
            <person name="Greenberg D.E."/>
            <person name="Falcone E.L."/>
            <person name="Neves J.F."/>
            <person name="Simoes M.J."/>
            <person name="Casal M."/>
            <person name="Rodriguez-Lopez F.C."/>
            <person name="Zelazny A."/>
            <person name="Gallin J.I."/>
            <person name="Holland S.M."/>
        </authorList>
    </citation>
    <scope>NUCLEOTIDE SEQUENCE [LARGE SCALE GENOMIC DNA]</scope>
    <source>
        <strain evidence="3">NIH9.1</strain>
    </source>
</reference>
<protein>
    <submittedName>
        <fullName evidence="2">Uncharacterized protein</fullName>
    </submittedName>
</protein>